<dbReference type="EMBL" id="AHCD03000027">
    <property type="protein sequence ID" value="KAF7788057.1"/>
    <property type="molecule type" value="Genomic_DNA"/>
</dbReference>
<evidence type="ECO:0000313" key="1">
    <source>
        <dbReference type="EMBL" id="KAF7788057.1"/>
    </source>
</evidence>
<gene>
    <name evidence="1" type="ORF">PRUB_a2617</name>
</gene>
<organism evidence="1 2">
    <name type="scientific">Pseudoalteromonas rubra</name>
    <dbReference type="NCBI Taxonomy" id="43658"/>
    <lineage>
        <taxon>Bacteria</taxon>
        <taxon>Pseudomonadati</taxon>
        <taxon>Pseudomonadota</taxon>
        <taxon>Gammaproteobacteria</taxon>
        <taxon>Alteromonadales</taxon>
        <taxon>Pseudoalteromonadaceae</taxon>
        <taxon>Pseudoalteromonas</taxon>
    </lineage>
</organism>
<reference evidence="1 2" key="1">
    <citation type="journal article" date="2012" name="J. Bacteriol.">
        <title>Genome sequence of the cycloprodigiosin-producing bacterial strain Pseudoalteromonas rubra ATCC 29570(T).</title>
        <authorList>
            <person name="Xie B.B."/>
            <person name="Shu Y.L."/>
            <person name="Qin Q.L."/>
            <person name="Rong J.C."/>
            <person name="Zhang X.Y."/>
            <person name="Chen X.L."/>
            <person name="Zhou B.C."/>
            <person name="Zhang Y.Z."/>
        </authorList>
    </citation>
    <scope>NUCLEOTIDE SEQUENCE [LARGE SCALE GENOMIC DNA]</scope>
    <source>
        <strain evidence="1 2">DSM 6842</strain>
    </source>
</reference>
<name>A0A8T0CBC2_9GAMM</name>
<comment type="caution">
    <text evidence="1">The sequence shown here is derived from an EMBL/GenBank/DDBJ whole genome shotgun (WGS) entry which is preliminary data.</text>
</comment>
<evidence type="ECO:0000313" key="2">
    <source>
        <dbReference type="Proteomes" id="UP000016480"/>
    </source>
</evidence>
<dbReference type="Proteomes" id="UP000016480">
    <property type="component" value="Unassembled WGS sequence"/>
</dbReference>
<protein>
    <submittedName>
        <fullName evidence="1">Uncharacterized protein</fullName>
    </submittedName>
</protein>
<accession>A0A8T0CBC2</accession>
<dbReference type="AlphaFoldDB" id="A0A8T0CBC2"/>
<proteinExistence type="predicted"/>
<sequence length="38" mass="3967">MFCKCFGHLGSHALAGGIMAELQGGIFGHGFWSAGITR</sequence>